<feature type="region of interest" description="Disordered" evidence="1">
    <location>
        <begin position="190"/>
        <end position="237"/>
    </location>
</feature>
<accession>A0AAE0WR70</accession>
<organism evidence="2 3">
    <name type="scientific">Recurvomyces mirabilis</name>
    <dbReference type="NCBI Taxonomy" id="574656"/>
    <lineage>
        <taxon>Eukaryota</taxon>
        <taxon>Fungi</taxon>
        <taxon>Dikarya</taxon>
        <taxon>Ascomycota</taxon>
        <taxon>Pezizomycotina</taxon>
        <taxon>Dothideomycetes</taxon>
        <taxon>Dothideomycetidae</taxon>
        <taxon>Mycosphaerellales</taxon>
        <taxon>Teratosphaeriaceae</taxon>
        <taxon>Recurvomyces</taxon>
    </lineage>
</organism>
<feature type="compositionally biased region" description="Acidic residues" evidence="1">
    <location>
        <begin position="202"/>
        <end position="222"/>
    </location>
</feature>
<sequence>MNRPNNSEPGRQKAGLLTIPAELRDIIYAYTLAAGTDVHIHIGRQQPAFLRTSRQVRAETIELYYSDNTFCFTVHAYRGPEIRPFTKLLQRYSKYGRDNLSVELCSDLKCADCHGWLLLWNLMVWLQAYYADKLLVPGLRQDAVEEHTRGRTLARRTFSVVDNMRHLPWDEVVGVLDAFIDAIEHFEEEDCEAGEGYHEHLSDDEDDSSEEDGSADEDESADSSERDDSSGEDDSSD</sequence>
<name>A0AAE0WR70_9PEZI</name>
<reference evidence="2" key="1">
    <citation type="submission" date="2023-07" db="EMBL/GenBank/DDBJ databases">
        <title>Black Yeasts Isolated from many extreme environments.</title>
        <authorList>
            <person name="Coleine C."/>
            <person name="Stajich J.E."/>
            <person name="Selbmann L."/>
        </authorList>
    </citation>
    <scope>NUCLEOTIDE SEQUENCE</scope>
    <source>
        <strain evidence="2">CCFEE 5485</strain>
    </source>
</reference>
<gene>
    <name evidence="2" type="ORF">LTR78_003908</name>
</gene>
<comment type="caution">
    <text evidence="2">The sequence shown here is derived from an EMBL/GenBank/DDBJ whole genome shotgun (WGS) entry which is preliminary data.</text>
</comment>
<protein>
    <submittedName>
        <fullName evidence="2">Uncharacterized protein</fullName>
    </submittedName>
</protein>
<dbReference type="EMBL" id="JAUTXT010000011">
    <property type="protein sequence ID" value="KAK3676158.1"/>
    <property type="molecule type" value="Genomic_DNA"/>
</dbReference>
<evidence type="ECO:0000313" key="2">
    <source>
        <dbReference type="EMBL" id="KAK3676158.1"/>
    </source>
</evidence>
<proteinExistence type="predicted"/>
<evidence type="ECO:0000313" key="3">
    <source>
        <dbReference type="Proteomes" id="UP001274830"/>
    </source>
</evidence>
<dbReference type="InterPro" id="IPR038883">
    <property type="entry name" value="AN11006-like"/>
</dbReference>
<dbReference type="AlphaFoldDB" id="A0AAE0WR70"/>
<dbReference type="Proteomes" id="UP001274830">
    <property type="component" value="Unassembled WGS sequence"/>
</dbReference>
<dbReference type="PANTHER" id="PTHR42085:SF1">
    <property type="entry name" value="F-BOX DOMAIN-CONTAINING PROTEIN"/>
    <property type="match status" value="1"/>
</dbReference>
<dbReference type="PANTHER" id="PTHR42085">
    <property type="entry name" value="F-BOX DOMAIN-CONTAINING PROTEIN"/>
    <property type="match status" value="1"/>
</dbReference>
<keyword evidence="3" id="KW-1185">Reference proteome</keyword>
<evidence type="ECO:0000256" key="1">
    <source>
        <dbReference type="SAM" id="MobiDB-lite"/>
    </source>
</evidence>